<reference evidence="1 2" key="1">
    <citation type="submission" date="2021-06" db="EMBL/GenBank/DDBJ databases">
        <title>Actinomycetes sequencing.</title>
        <authorList>
            <person name="Shan Q."/>
        </authorList>
    </citation>
    <scope>NUCLEOTIDE SEQUENCE [LARGE SCALE GENOMIC DNA]</scope>
    <source>
        <strain evidence="1 2">NEAU-G5</strain>
    </source>
</reference>
<accession>A0ABS6B5G5</accession>
<comment type="caution">
    <text evidence="1">The sequence shown here is derived from an EMBL/GenBank/DDBJ whole genome shotgun (WGS) entry which is preliminary data.</text>
</comment>
<keyword evidence="2" id="KW-1185">Reference proteome</keyword>
<proteinExistence type="predicted"/>
<dbReference type="EMBL" id="JAHKNI010000008">
    <property type="protein sequence ID" value="MBU3064585.1"/>
    <property type="molecule type" value="Genomic_DNA"/>
</dbReference>
<name>A0ABS6B5G5_9NOCA</name>
<organism evidence="1 2">
    <name type="scientific">Nocardia albiluteola</name>
    <dbReference type="NCBI Taxonomy" id="2842303"/>
    <lineage>
        <taxon>Bacteria</taxon>
        <taxon>Bacillati</taxon>
        <taxon>Actinomycetota</taxon>
        <taxon>Actinomycetes</taxon>
        <taxon>Mycobacteriales</taxon>
        <taxon>Nocardiaceae</taxon>
        <taxon>Nocardia</taxon>
    </lineage>
</organism>
<gene>
    <name evidence="1" type="ORF">KO481_24015</name>
</gene>
<sequence>MQGLSPATQDLLSVNGIRALGEQASTHHHVEHDPDPGVPFLNVQGKLLAQVFGGGRTDEES</sequence>
<protein>
    <submittedName>
        <fullName evidence="1">Uncharacterized protein</fullName>
    </submittedName>
</protein>
<dbReference type="RefSeq" id="WP_215919889.1">
    <property type="nucleotide sequence ID" value="NZ_JAHKNI010000008.1"/>
</dbReference>
<dbReference type="Proteomes" id="UP000733379">
    <property type="component" value="Unassembled WGS sequence"/>
</dbReference>
<evidence type="ECO:0000313" key="1">
    <source>
        <dbReference type="EMBL" id="MBU3064585.1"/>
    </source>
</evidence>
<evidence type="ECO:0000313" key="2">
    <source>
        <dbReference type="Proteomes" id="UP000733379"/>
    </source>
</evidence>